<evidence type="ECO:0000313" key="3">
    <source>
        <dbReference type="EMBL" id="RZU46636.1"/>
    </source>
</evidence>
<dbReference type="RefSeq" id="WP_130513824.1">
    <property type="nucleotide sequence ID" value="NZ_SHKY01000002.1"/>
</dbReference>
<dbReference type="Pfam" id="PF07811">
    <property type="entry name" value="TadE"/>
    <property type="match status" value="1"/>
</dbReference>
<gene>
    <name evidence="3" type="ORF">EV385_6712</name>
</gene>
<dbReference type="AlphaFoldDB" id="A0A4V2G5Y9"/>
<proteinExistence type="predicted"/>
<protein>
    <submittedName>
        <fullName evidence="3">Flp pilus assembly protein TadG</fullName>
    </submittedName>
</protein>
<keyword evidence="4" id="KW-1185">Reference proteome</keyword>
<comment type="caution">
    <text evidence="3">The sequence shown here is derived from an EMBL/GenBank/DDBJ whole genome shotgun (WGS) entry which is preliminary data.</text>
</comment>
<keyword evidence="1" id="KW-1133">Transmembrane helix</keyword>
<keyword evidence="1" id="KW-0812">Transmembrane</keyword>
<name>A0A4V2G5Y9_9ACTN</name>
<dbReference type="EMBL" id="SHKY01000002">
    <property type="protein sequence ID" value="RZU46636.1"/>
    <property type="molecule type" value="Genomic_DNA"/>
</dbReference>
<keyword evidence="1" id="KW-0472">Membrane</keyword>
<dbReference type="Proteomes" id="UP000292564">
    <property type="component" value="Unassembled WGS sequence"/>
</dbReference>
<sequence length="152" mass="16254">MRLTPRIARCRHRNRWRQRDRVRWQQLLATVRNDDGAAAVETVVVIPAVLLVIFLSLQIAMYSYARSIALGAAQEGLSAARSYDGSAGAGAARARDFIGRAGGDSLSSAGVSVNRGAETATVTVTGTSLSLIPGLQWRVSQTATGPVERFVD</sequence>
<feature type="domain" description="TadE-like" evidence="2">
    <location>
        <begin position="36"/>
        <end position="76"/>
    </location>
</feature>
<evidence type="ECO:0000259" key="2">
    <source>
        <dbReference type="Pfam" id="PF07811"/>
    </source>
</evidence>
<evidence type="ECO:0000256" key="1">
    <source>
        <dbReference type="SAM" id="Phobius"/>
    </source>
</evidence>
<dbReference type="InterPro" id="IPR012495">
    <property type="entry name" value="TadE-like_dom"/>
</dbReference>
<dbReference type="OrthoDB" id="4220102at2"/>
<organism evidence="3 4">
    <name type="scientific">Krasilnikovia cinnamomea</name>
    <dbReference type="NCBI Taxonomy" id="349313"/>
    <lineage>
        <taxon>Bacteria</taxon>
        <taxon>Bacillati</taxon>
        <taxon>Actinomycetota</taxon>
        <taxon>Actinomycetes</taxon>
        <taxon>Micromonosporales</taxon>
        <taxon>Micromonosporaceae</taxon>
        <taxon>Krasilnikovia</taxon>
    </lineage>
</organism>
<reference evidence="3 4" key="1">
    <citation type="submission" date="2019-02" db="EMBL/GenBank/DDBJ databases">
        <title>Sequencing the genomes of 1000 actinobacteria strains.</title>
        <authorList>
            <person name="Klenk H.-P."/>
        </authorList>
    </citation>
    <scope>NUCLEOTIDE SEQUENCE [LARGE SCALE GENOMIC DNA]</scope>
    <source>
        <strain evidence="3 4">DSM 45162</strain>
    </source>
</reference>
<feature type="transmembrane region" description="Helical" evidence="1">
    <location>
        <begin position="37"/>
        <end position="57"/>
    </location>
</feature>
<evidence type="ECO:0000313" key="4">
    <source>
        <dbReference type="Proteomes" id="UP000292564"/>
    </source>
</evidence>
<accession>A0A4V2G5Y9</accession>